<dbReference type="Proteomes" id="UP000093111">
    <property type="component" value="Plasmid pF5.1a"/>
</dbReference>
<proteinExistence type="predicted"/>
<evidence type="ECO:0000313" key="2">
    <source>
        <dbReference type="EMBL" id="OBZ97461.1"/>
    </source>
</evidence>
<organism evidence="2 3">
    <name type="scientific">Pararhizobium polonicum</name>
    <dbReference type="NCBI Taxonomy" id="1612624"/>
    <lineage>
        <taxon>Bacteria</taxon>
        <taxon>Pseudomonadati</taxon>
        <taxon>Pseudomonadota</taxon>
        <taxon>Alphaproteobacteria</taxon>
        <taxon>Hyphomicrobiales</taxon>
        <taxon>Rhizobiaceae</taxon>
        <taxon>Rhizobium/Agrobacterium group</taxon>
        <taxon>Pararhizobium</taxon>
    </lineage>
</organism>
<accession>A0A1C7P8E7</accession>
<dbReference type="EMBL" id="LGLV01000001">
    <property type="protein sequence ID" value="OBZ97461.1"/>
    <property type="molecule type" value="Genomic_DNA"/>
</dbReference>
<dbReference type="RefSeq" id="WP_068950526.1">
    <property type="nucleotide sequence ID" value="NZ_CM004502.1"/>
</dbReference>
<protein>
    <recommendedName>
        <fullName evidence="1">PRTase-CE domain-containing protein</fullName>
    </recommendedName>
</protein>
<dbReference type="OrthoDB" id="8427993at2"/>
<dbReference type="InterPro" id="IPR056920">
    <property type="entry name" value="PRTase-CE"/>
</dbReference>
<name>A0A1C7P8E7_9HYPH</name>
<keyword evidence="2" id="KW-0614">Plasmid</keyword>
<dbReference type="Pfam" id="PF24390">
    <property type="entry name" value="PRTase-CE"/>
    <property type="match status" value="1"/>
</dbReference>
<geneLocation type="plasmid" evidence="3">
    <name>pf5.1a</name>
</geneLocation>
<feature type="domain" description="PRTase-CE" evidence="1">
    <location>
        <begin position="54"/>
        <end position="377"/>
    </location>
</feature>
<evidence type="ECO:0000313" key="3">
    <source>
        <dbReference type="Proteomes" id="UP000093111"/>
    </source>
</evidence>
<dbReference type="AlphaFoldDB" id="A0A1C7P8E7"/>
<keyword evidence="3" id="KW-1185">Reference proteome</keyword>
<gene>
    <name evidence="2" type="ORF">ADU59_00070</name>
</gene>
<comment type="caution">
    <text evidence="2">The sequence shown here is derived from an EMBL/GenBank/DDBJ whole genome shotgun (WGS) entry which is preliminary data.</text>
</comment>
<dbReference type="PATRIC" id="fig|1612624.7.peg.14"/>
<evidence type="ECO:0000259" key="1">
    <source>
        <dbReference type="Pfam" id="PF24390"/>
    </source>
</evidence>
<sequence length="382" mass="43518">MNEDLGLRVLSEIMQWSDDEARNEFRWLRLMARLKYDGYRDFQAGMRFIESLATWLQQFKSAEQRRTAYDFVRKALVYIGPSEMQRLVEQLYPKIVQDRLVRMVAKERDIPPYRVYADEEASKAVDRLRRQTLFMGLSDGARIDGLRHSNVGLLNNEQLVVSTQLDTEKWQDLLGNLEESLQDKEAKFRLVYLIDDFMGTGTSFLRYNEAKKKWSGKLTKFKESIALARENLGGKQMFADGWQLCIHHYIGTHAASSIMVQREEEARAALTSDGWASAVNFSFGTVLPPELPINAPGNSFSDFIELTNIYYDPAIRTKHTDVGGVTHLGLGYGGCALPLILDHNTPNNSVALLWAETDGVEGESGEIAPAMSPLFRRRQRHV</sequence>
<reference evidence="2 3" key="1">
    <citation type="journal article" date="2016" name="Syst. Appl. Microbiol.">
        <title>Pararhizobium polonicum sp. nov. isolated from tumors on stone fruit rootstocks.</title>
        <authorList>
            <person name="Pulawska J."/>
            <person name="Kuzmanovic N."/>
            <person name="Willems A."/>
            <person name="Pothier J.F."/>
        </authorList>
    </citation>
    <scope>NUCLEOTIDE SEQUENCE [LARGE SCALE GENOMIC DNA]</scope>
    <source>
        <strain evidence="2 3">F5.1</strain>
        <plasmid evidence="2">pF5.1a</plasmid>
    </source>
</reference>